<keyword evidence="1" id="KW-0732">Signal</keyword>
<dbReference type="EMBL" id="JAMKOV010000012">
    <property type="protein sequence ID" value="KAI8037549.1"/>
    <property type="molecule type" value="Genomic_DNA"/>
</dbReference>
<keyword evidence="3" id="KW-1185">Reference proteome</keyword>
<dbReference type="Pfam" id="PF15989">
    <property type="entry name" value="DUF4768"/>
    <property type="match status" value="1"/>
</dbReference>
<dbReference type="AlphaFoldDB" id="A0A9Q0BN49"/>
<organism evidence="2 3">
    <name type="scientific">Drosophila gunungcola</name>
    <name type="common">fruit fly</name>
    <dbReference type="NCBI Taxonomy" id="103775"/>
    <lineage>
        <taxon>Eukaryota</taxon>
        <taxon>Metazoa</taxon>
        <taxon>Ecdysozoa</taxon>
        <taxon>Arthropoda</taxon>
        <taxon>Hexapoda</taxon>
        <taxon>Insecta</taxon>
        <taxon>Pterygota</taxon>
        <taxon>Neoptera</taxon>
        <taxon>Endopterygota</taxon>
        <taxon>Diptera</taxon>
        <taxon>Brachycera</taxon>
        <taxon>Muscomorpha</taxon>
        <taxon>Ephydroidea</taxon>
        <taxon>Drosophilidae</taxon>
        <taxon>Drosophila</taxon>
        <taxon>Sophophora</taxon>
    </lineage>
</organism>
<feature type="chain" id="PRO_5040378646" evidence="1">
    <location>
        <begin position="25"/>
        <end position="150"/>
    </location>
</feature>
<dbReference type="Proteomes" id="UP001059596">
    <property type="component" value="Unassembled WGS sequence"/>
</dbReference>
<gene>
    <name evidence="2" type="ORF">M5D96_009702</name>
</gene>
<sequence length="150" mass="17700">MQLTIYWILFIFLCGIQMPLKIKARSLPDLKSNETQVANAPPIIEPLHIRRMPQKIPDMPMDLLTMHSPCDMDSRGRQSYVFAFPNHCIWAFNNRYLSEGHFRIFKTYQVEGFFFWPVLRAPKALRIRPTYLRLQLVTSTFIDIISIIKL</sequence>
<feature type="signal peptide" evidence="1">
    <location>
        <begin position="1"/>
        <end position="24"/>
    </location>
</feature>
<name>A0A9Q0BN49_9MUSC</name>
<accession>A0A9Q0BN49</accession>
<reference evidence="2" key="1">
    <citation type="journal article" date="2023" name="Genome Biol. Evol.">
        <title>Long-read-based Genome Assembly of Drosophila gunungcola Reveals Fewer Chemosensory Genes in Flower-breeding Species.</title>
        <authorList>
            <person name="Negi A."/>
            <person name="Liao B.Y."/>
            <person name="Yeh S.D."/>
        </authorList>
    </citation>
    <scope>NUCLEOTIDE SEQUENCE</scope>
    <source>
        <strain evidence="2">Sukarami</strain>
    </source>
</reference>
<dbReference type="InterPro" id="IPR031931">
    <property type="entry name" value="DUF4768"/>
</dbReference>
<protein>
    <submittedName>
        <fullName evidence="2">Uncharacterized protein</fullName>
    </submittedName>
</protein>
<evidence type="ECO:0000313" key="2">
    <source>
        <dbReference type="EMBL" id="KAI8037549.1"/>
    </source>
</evidence>
<proteinExistence type="predicted"/>
<evidence type="ECO:0000313" key="3">
    <source>
        <dbReference type="Proteomes" id="UP001059596"/>
    </source>
</evidence>
<evidence type="ECO:0000256" key="1">
    <source>
        <dbReference type="SAM" id="SignalP"/>
    </source>
</evidence>
<comment type="caution">
    <text evidence="2">The sequence shown here is derived from an EMBL/GenBank/DDBJ whole genome shotgun (WGS) entry which is preliminary data.</text>
</comment>